<reference evidence="4" key="1">
    <citation type="submission" date="2022-08" db="EMBL/GenBank/DDBJ databases">
        <title>Genome sequencing of Nocardioides sp. STR2.</title>
        <authorList>
            <person name="So Y."/>
        </authorList>
    </citation>
    <scope>NUCLEOTIDE SEQUENCE</scope>
    <source>
        <strain evidence="4">STR2</strain>
    </source>
</reference>
<keyword evidence="2" id="KW-0472">Membrane</keyword>
<name>A0ABT4CHX2_9ACTN</name>
<dbReference type="RefSeq" id="WP_268113611.1">
    <property type="nucleotide sequence ID" value="NZ_JAPPUX010000006.1"/>
</dbReference>
<evidence type="ECO:0000313" key="4">
    <source>
        <dbReference type="EMBL" id="MCY4728575.1"/>
    </source>
</evidence>
<comment type="caution">
    <text evidence="4">The sequence shown here is derived from an EMBL/GenBank/DDBJ whole genome shotgun (WGS) entry which is preliminary data.</text>
</comment>
<feature type="transmembrane region" description="Helical" evidence="2">
    <location>
        <begin position="205"/>
        <end position="224"/>
    </location>
</feature>
<evidence type="ECO:0000259" key="3">
    <source>
        <dbReference type="Pfam" id="PF02517"/>
    </source>
</evidence>
<dbReference type="InterPro" id="IPR003675">
    <property type="entry name" value="Rce1/LyrA-like_dom"/>
</dbReference>
<feature type="transmembrane region" description="Helical" evidence="2">
    <location>
        <begin position="262"/>
        <end position="279"/>
    </location>
</feature>
<keyword evidence="4" id="KW-0482">Metalloprotease</keyword>
<evidence type="ECO:0000256" key="1">
    <source>
        <dbReference type="SAM" id="MobiDB-lite"/>
    </source>
</evidence>
<dbReference type="EMBL" id="JAPPUX010000006">
    <property type="protein sequence ID" value="MCY4728575.1"/>
    <property type="molecule type" value="Genomic_DNA"/>
</dbReference>
<keyword evidence="5" id="KW-1185">Reference proteome</keyword>
<dbReference type="Pfam" id="PF02517">
    <property type="entry name" value="Rce1-like"/>
    <property type="match status" value="1"/>
</dbReference>
<feature type="transmembrane region" description="Helical" evidence="2">
    <location>
        <begin position="20"/>
        <end position="41"/>
    </location>
</feature>
<feature type="transmembrane region" description="Helical" evidence="2">
    <location>
        <begin position="62"/>
        <end position="82"/>
    </location>
</feature>
<feature type="transmembrane region" description="Helical" evidence="2">
    <location>
        <begin position="135"/>
        <end position="152"/>
    </location>
</feature>
<accession>A0ABT4CHX2</accession>
<evidence type="ECO:0000313" key="5">
    <source>
        <dbReference type="Proteomes" id="UP001074726"/>
    </source>
</evidence>
<dbReference type="Proteomes" id="UP001074726">
    <property type="component" value="Unassembled WGS sequence"/>
</dbReference>
<feature type="domain" description="CAAX prenyl protease 2/Lysostaphin resistance protein A-like" evidence="3">
    <location>
        <begin position="139"/>
        <end position="242"/>
    </location>
</feature>
<keyword evidence="2" id="KW-1133">Transmembrane helix</keyword>
<sequence length="316" mass="33442">MTGDESRAGSAQSWVARHATAVFTLTALLTSYAALGLMILVDRGHLPGRSIPSRIGSDMEEASSVVLVLVLLVTTITVTRVVEGPPGVRVMLARVTRWRVPWRWWLVAVAAIPVVTVALAAALGDSVVAPSPSALVDELVAAVVALLLINVAEETSWAGFLQTRLERAHGLLVAAVLTAVPFALVHIPIRVVAREIDSPADLLPQFTVLMVLCIIIRMLLGGVMRGAGNSLLVVAATHTSFNRSNNVDGIAADLLVGQARPLAALGAAIVVMALILIALRGRLGRAERLRLDAAELDTPAPTPRPAREQSTRPGRR</sequence>
<dbReference type="GO" id="GO:0008237">
    <property type="term" value="F:metallopeptidase activity"/>
    <property type="evidence" value="ECO:0007669"/>
    <property type="project" value="UniProtKB-KW"/>
</dbReference>
<keyword evidence="4" id="KW-0378">Hydrolase</keyword>
<feature type="region of interest" description="Disordered" evidence="1">
    <location>
        <begin position="294"/>
        <end position="316"/>
    </location>
</feature>
<evidence type="ECO:0000256" key="2">
    <source>
        <dbReference type="SAM" id="Phobius"/>
    </source>
</evidence>
<organism evidence="4 5">
    <name type="scientific">Nocardioides pini</name>
    <dbReference type="NCBI Taxonomy" id="2975053"/>
    <lineage>
        <taxon>Bacteria</taxon>
        <taxon>Bacillati</taxon>
        <taxon>Actinomycetota</taxon>
        <taxon>Actinomycetes</taxon>
        <taxon>Propionibacteriales</taxon>
        <taxon>Nocardioidaceae</taxon>
        <taxon>Nocardioides</taxon>
    </lineage>
</organism>
<keyword evidence="2" id="KW-0812">Transmembrane</keyword>
<protein>
    <submittedName>
        <fullName evidence="4">CPBP family intramembrane metalloprotease</fullName>
    </submittedName>
</protein>
<proteinExistence type="predicted"/>
<feature type="transmembrane region" description="Helical" evidence="2">
    <location>
        <begin position="102"/>
        <end position="123"/>
    </location>
</feature>
<keyword evidence="4" id="KW-0645">Protease</keyword>
<gene>
    <name evidence="4" type="ORF">NYO98_20000</name>
</gene>
<feature type="transmembrane region" description="Helical" evidence="2">
    <location>
        <begin position="172"/>
        <end position="193"/>
    </location>
</feature>